<dbReference type="RefSeq" id="WP_308428938.1">
    <property type="nucleotide sequence ID" value="NZ_BMQA01000004.1"/>
</dbReference>
<dbReference type="GO" id="GO:0016829">
    <property type="term" value="F:lyase activity"/>
    <property type="evidence" value="ECO:0007669"/>
    <property type="project" value="UniProtKB-KW"/>
</dbReference>
<evidence type="ECO:0000313" key="5">
    <source>
        <dbReference type="Proteomes" id="UP000657574"/>
    </source>
</evidence>
<dbReference type="PANTHER" id="PTHR11941:SF169">
    <property type="entry name" value="(7AS)-7A-METHYL-1,5-DIOXO-2,3,5,6,7,7A-HEXAHYDRO-1H-INDENE-CARBOXYL-COA HYDROLASE"/>
    <property type="match status" value="1"/>
</dbReference>
<dbReference type="EMBL" id="BMQA01000004">
    <property type="protein sequence ID" value="GGJ08695.1"/>
    <property type="molecule type" value="Genomic_DNA"/>
</dbReference>
<dbReference type="NCBIfam" id="NF042432">
    <property type="entry name" value="DHPACoAdixog_DpgC"/>
    <property type="match status" value="1"/>
</dbReference>
<evidence type="ECO:0008006" key="6">
    <source>
        <dbReference type="Google" id="ProtNLM"/>
    </source>
</evidence>
<dbReference type="GO" id="GO:0006635">
    <property type="term" value="P:fatty acid beta-oxidation"/>
    <property type="evidence" value="ECO:0007669"/>
    <property type="project" value="TreeGrafter"/>
</dbReference>
<organism evidence="4 5">
    <name type="scientific">Streptomyces brasiliensis</name>
    <dbReference type="NCBI Taxonomy" id="1954"/>
    <lineage>
        <taxon>Bacteria</taxon>
        <taxon>Bacillati</taxon>
        <taxon>Actinomycetota</taxon>
        <taxon>Actinomycetes</taxon>
        <taxon>Kitasatosporales</taxon>
        <taxon>Streptomycetaceae</taxon>
        <taxon>Streptomyces</taxon>
    </lineage>
</organism>
<comment type="caution">
    <text evidence="4">The sequence shown here is derived from an EMBL/GenBank/DDBJ whole genome shotgun (WGS) entry which is preliminary data.</text>
</comment>
<dbReference type="InterPro" id="IPR029045">
    <property type="entry name" value="ClpP/crotonase-like_dom_sf"/>
</dbReference>
<dbReference type="AlphaFoldDB" id="A0A917KCX5"/>
<name>A0A917KCX5_9ACTN</name>
<dbReference type="SUPFAM" id="SSF52096">
    <property type="entry name" value="ClpP/crotonase"/>
    <property type="match status" value="1"/>
</dbReference>
<reference evidence="4" key="1">
    <citation type="journal article" date="2014" name="Int. J. Syst. Evol. Microbiol.">
        <title>Complete genome sequence of Corynebacterium casei LMG S-19264T (=DSM 44701T), isolated from a smear-ripened cheese.</title>
        <authorList>
            <consortium name="US DOE Joint Genome Institute (JGI-PGF)"/>
            <person name="Walter F."/>
            <person name="Albersmeier A."/>
            <person name="Kalinowski J."/>
            <person name="Ruckert C."/>
        </authorList>
    </citation>
    <scope>NUCLEOTIDE SEQUENCE</scope>
    <source>
        <strain evidence="4">JCM 3086</strain>
    </source>
</reference>
<dbReference type="InterPro" id="IPR001753">
    <property type="entry name" value="Enoyl-CoA_hydra/iso"/>
</dbReference>
<dbReference type="Pfam" id="PF00378">
    <property type="entry name" value="ECH_1"/>
    <property type="match status" value="1"/>
</dbReference>
<gene>
    <name evidence="4" type="ORF">GCM10010121_018800</name>
</gene>
<dbReference type="Proteomes" id="UP000657574">
    <property type="component" value="Unassembled WGS sequence"/>
</dbReference>
<keyword evidence="3" id="KW-0456">Lyase</keyword>
<evidence type="ECO:0000313" key="4">
    <source>
        <dbReference type="EMBL" id="GGJ08695.1"/>
    </source>
</evidence>
<reference evidence="4" key="2">
    <citation type="submission" date="2020-09" db="EMBL/GenBank/DDBJ databases">
        <authorList>
            <person name="Sun Q."/>
            <person name="Ohkuma M."/>
        </authorList>
    </citation>
    <scope>NUCLEOTIDE SEQUENCE</scope>
    <source>
        <strain evidence="4">JCM 3086</strain>
    </source>
</reference>
<comment type="similarity">
    <text evidence="1">Belongs to the enoyl-CoA hydratase/isomerase family.</text>
</comment>
<dbReference type="InterPro" id="IPR053482">
    <property type="entry name" value="DPA-CoA_Dioxygenase"/>
</dbReference>
<dbReference type="CDD" id="cd06558">
    <property type="entry name" value="crotonase-like"/>
    <property type="match status" value="1"/>
</dbReference>
<evidence type="ECO:0000256" key="2">
    <source>
        <dbReference type="ARBA" id="ARBA00023098"/>
    </source>
</evidence>
<keyword evidence="5" id="KW-1185">Reference proteome</keyword>
<keyword evidence="2" id="KW-0443">Lipid metabolism</keyword>
<protein>
    <recommendedName>
        <fullName evidence="6">Enoyl-CoA hydratase</fullName>
    </recommendedName>
</protein>
<accession>A0A917KCX5</accession>
<dbReference type="PANTHER" id="PTHR11941">
    <property type="entry name" value="ENOYL-COA HYDRATASE-RELATED"/>
    <property type="match status" value="1"/>
</dbReference>
<dbReference type="Gene3D" id="3.90.226.10">
    <property type="entry name" value="2-enoyl-CoA Hydratase, Chain A, domain 1"/>
    <property type="match status" value="1"/>
</dbReference>
<dbReference type="Gene3D" id="1.20.58.1300">
    <property type="match status" value="1"/>
</dbReference>
<sequence length="432" mass="47009">MTGTAPAPVRPARTGEMRANLPDARAALARAAQQSAATPADRMRALRSAFLDTHADAVYAELTAGRTPRLRLSELAAAAADAFPGLVPTTGELAADRARAQAQKAGHEIDLGIFFCRILRSPRSGGHLVDALLYPTARALELLPEFTATGQADLGSVRLERREGVARLTMCRDDCLNAEDDRQVDDMETAVDLALLDPGVELCLLRGGEMTHPRYAGKRVFSSGINLKSLHAGDISLDNFLLRRELGYLHKIWRGVRVDDGASWHSPARAKPWVAAVDSFAIGGGMQVLLVVDHVLAASDAYLSLPAAQEGIVPGVANLRLPRYTGPRLARQIILEGRRIQATDPEARLLVDEVHTPNELDRAVEDSLDRLRGPAVAANRKMLNAADEDVDVFRRYMAEFALEQSMRTHSADVVDKVGRFSARARPPRPSRH</sequence>
<evidence type="ECO:0000256" key="1">
    <source>
        <dbReference type="ARBA" id="ARBA00005254"/>
    </source>
</evidence>
<evidence type="ECO:0000256" key="3">
    <source>
        <dbReference type="ARBA" id="ARBA00023239"/>
    </source>
</evidence>
<proteinExistence type="inferred from homology"/>